<dbReference type="Proteomes" id="UP001465976">
    <property type="component" value="Unassembled WGS sequence"/>
</dbReference>
<comment type="caution">
    <text evidence="1">The sequence shown here is derived from an EMBL/GenBank/DDBJ whole genome shotgun (WGS) entry which is preliminary data.</text>
</comment>
<gene>
    <name evidence="1" type="ORF">V5O48_012998</name>
</gene>
<dbReference type="EMBL" id="JBAHYK010001218">
    <property type="protein sequence ID" value="KAL0568973.1"/>
    <property type="molecule type" value="Genomic_DNA"/>
</dbReference>
<sequence>MAHIPINVPVPWFMVDRPQDSILLSSRLIQLMIDADFPSLVTSEDYELVVYEEPNGFRWTQYQYDLAELDRPLNDYCPMDQLIRGVFVSENNFVEWVRASTTNTMAGFAYAGEAKLSFCTPYDYELPLPTLLGDELITLPFVIRIWRRDCFLSNREVRLFLQNNSDVFIPPRYHSDVSPFTPQDFKKLCRPFGLGDNLSLAHLDSGFDVVMGNAALKYEHMVTAIAPSLGFLPLQMSVSEFNEIMLVNLEKYTIDGEVFAEYWLSRMQRALEFKKQQILAAAERSRGRDLRFYPL</sequence>
<evidence type="ECO:0000313" key="1">
    <source>
        <dbReference type="EMBL" id="KAL0568973.1"/>
    </source>
</evidence>
<keyword evidence="2" id="KW-1185">Reference proteome</keyword>
<protein>
    <submittedName>
        <fullName evidence="1">Uncharacterized protein</fullName>
    </submittedName>
</protein>
<evidence type="ECO:0000313" key="2">
    <source>
        <dbReference type="Proteomes" id="UP001465976"/>
    </source>
</evidence>
<name>A0ABR3F1F7_9AGAR</name>
<accession>A0ABR3F1F7</accession>
<reference evidence="1 2" key="1">
    <citation type="submission" date="2024-02" db="EMBL/GenBank/DDBJ databases">
        <title>A draft genome for the cacao thread blight pathogen Marasmius crinis-equi.</title>
        <authorList>
            <person name="Cohen S.P."/>
            <person name="Baruah I.K."/>
            <person name="Amoako-Attah I."/>
            <person name="Bukari Y."/>
            <person name="Meinhardt L.W."/>
            <person name="Bailey B.A."/>
        </authorList>
    </citation>
    <scope>NUCLEOTIDE SEQUENCE [LARGE SCALE GENOMIC DNA]</scope>
    <source>
        <strain evidence="1 2">GH-76</strain>
    </source>
</reference>
<organism evidence="1 2">
    <name type="scientific">Marasmius crinis-equi</name>
    <dbReference type="NCBI Taxonomy" id="585013"/>
    <lineage>
        <taxon>Eukaryota</taxon>
        <taxon>Fungi</taxon>
        <taxon>Dikarya</taxon>
        <taxon>Basidiomycota</taxon>
        <taxon>Agaricomycotina</taxon>
        <taxon>Agaricomycetes</taxon>
        <taxon>Agaricomycetidae</taxon>
        <taxon>Agaricales</taxon>
        <taxon>Marasmiineae</taxon>
        <taxon>Marasmiaceae</taxon>
        <taxon>Marasmius</taxon>
    </lineage>
</organism>
<proteinExistence type="predicted"/>